<dbReference type="AlphaFoldDB" id="A0A942I5N5"/>
<comment type="caution">
    <text evidence="1">The sequence shown here is derived from an EMBL/GenBank/DDBJ whole genome shotgun (WGS) entry which is preliminary data.</text>
</comment>
<dbReference type="EMBL" id="JAGXTP010000001">
    <property type="protein sequence ID" value="MBS3847778.1"/>
    <property type="molecule type" value="Genomic_DNA"/>
</dbReference>
<dbReference type="Proteomes" id="UP000678281">
    <property type="component" value="Unassembled WGS sequence"/>
</dbReference>
<protein>
    <submittedName>
        <fullName evidence="1">Uncharacterized protein</fullName>
    </submittedName>
</protein>
<accession>A0A942I5N5</accession>
<organism evidence="1 2">
    <name type="scientific">Devosia litorisediminis</name>
    <dbReference type="NCBI Taxonomy" id="2829817"/>
    <lineage>
        <taxon>Bacteria</taxon>
        <taxon>Pseudomonadati</taxon>
        <taxon>Pseudomonadota</taxon>
        <taxon>Alphaproteobacteria</taxon>
        <taxon>Hyphomicrobiales</taxon>
        <taxon>Devosiaceae</taxon>
        <taxon>Devosia</taxon>
    </lineage>
</organism>
<dbReference type="RefSeq" id="WP_212657374.1">
    <property type="nucleotide sequence ID" value="NZ_JAGXTP010000001.1"/>
</dbReference>
<name>A0A942I5N5_9HYPH</name>
<reference evidence="1" key="1">
    <citation type="submission" date="2021-04" db="EMBL/GenBank/DDBJ databases">
        <title>Devosia litorisediminis sp. nov., isolated from a sand dune.</title>
        <authorList>
            <person name="Park S."/>
            <person name="Yoon J.-H."/>
        </authorList>
    </citation>
    <scope>NUCLEOTIDE SEQUENCE</scope>
    <source>
        <strain evidence="1">BSSL-BM10</strain>
    </source>
</reference>
<proteinExistence type="predicted"/>
<gene>
    <name evidence="1" type="ORF">KD146_03605</name>
</gene>
<keyword evidence="2" id="KW-1185">Reference proteome</keyword>
<evidence type="ECO:0000313" key="1">
    <source>
        <dbReference type="EMBL" id="MBS3847778.1"/>
    </source>
</evidence>
<sequence>MAGLVWAVLAGVAVAEPAQCTVTGFGTYDCELSRDGGGLTFGLPDGQVFAFALVGEGEGLGYLTPVDAGAGTYPVELGLMTAAVDAPGCWVGGKDDFSFCALVAQ</sequence>
<evidence type="ECO:0000313" key="2">
    <source>
        <dbReference type="Proteomes" id="UP000678281"/>
    </source>
</evidence>